<organism evidence="2 3">
    <name type="scientific">Nostoc punctiforme NIES-2108</name>
    <dbReference type="NCBI Taxonomy" id="1356359"/>
    <lineage>
        <taxon>Bacteria</taxon>
        <taxon>Bacillati</taxon>
        <taxon>Cyanobacteriota</taxon>
        <taxon>Cyanophyceae</taxon>
        <taxon>Nostocales</taxon>
        <taxon>Nostocaceae</taxon>
        <taxon>Nostoc</taxon>
    </lineage>
</organism>
<comment type="caution">
    <text evidence="2">The sequence shown here is derived from an EMBL/GenBank/DDBJ whole genome shotgun (WGS) entry which is preliminary data.</text>
</comment>
<evidence type="ECO:0000313" key="2">
    <source>
        <dbReference type="EMBL" id="RCJ39426.1"/>
    </source>
</evidence>
<protein>
    <recommendedName>
        <fullName evidence="4">DUF928 domain-containing protein</fullName>
    </recommendedName>
</protein>
<reference evidence="2 3" key="1">
    <citation type="submission" date="2016-04" db="EMBL/GenBank/DDBJ databases">
        <authorList>
            <person name="Evans L.H."/>
            <person name="Alamgir A."/>
            <person name="Owens N."/>
            <person name="Weber N.D."/>
            <person name="Virtaneva K."/>
            <person name="Barbian K."/>
            <person name="Babar A."/>
            <person name="Rosenke K."/>
        </authorList>
    </citation>
    <scope>NUCLEOTIDE SEQUENCE [LARGE SCALE GENOMIC DNA]</scope>
    <source>
        <strain evidence="2">NIES-2108</strain>
    </source>
</reference>
<proteinExistence type="predicted"/>
<evidence type="ECO:0008006" key="4">
    <source>
        <dbReference type="Google" id="ProtNLM"/>
    </source>
</evidence>
<dbReference type="AlphaFoldDB" id="A0A367RS69"/>
<feature type="region of interest" description="Disordered" evidence="1">
    <location>
        <begin position="38"/>
        <end position="59"/>
    </location>
</feature>
<dbReference type="EMBL" id="LXQE01000096">
    <property type="protein sequence ID" value="RCJ39426.1"/>
    <property type="molecule type" value="Genomic_DNA"/>
</dbReference>
<accession>A0A367RS69</accession>
<evidence type="ECO:0000256" key="1">
    <source>
        <dbReference type="SAM" id="MobiDB-lite"/>
    </source>
</evidence>
<dbReference type="Pfam" id="PF06051">
    <property type="entry name" value="DUF928"/>
    <property type="match status" value="1"/>
</dbReference>
<dbReference type="Proteomes" id="UP000252085">
    <property type="component" value="Unassembled WGS sequence"/>
</dbReference>
<gene>
    <name evidence="2" type="ORF">A6769_06615</name>
</gene>
<dbReference type="InterPro" id="IPR010328">
    <property type="entry name" value="DUF928"/>
</dbReference>
<name>A0A367RS69_NOSPU</name>
<evidence type="ECO:0000313" key="3">
    <source>
        <dbReference type="Proteomes" id="UP000252085"/>
    </source>
</evidence>
<sequence length="271" mass="30319">MKSHWQKIQLIAALGMTLLGIIGYSPMIWMTPVAATPKKFSPPPPPPDRGAAGDRGGAASRGCGVGNQSVVAFVPVYKETFNQGKTEAVAVTKVWGLTNEEYPTFWFFVPYQKSLIDSIEFVVKDESGKQSQTLYRTIVTIPEVPGIVSIRLNANTSPLQVDKMYHWFFKIKVICNPQQPPEREYVEGWVQRVNPNPQLVDSLKQATPQQRVNLYAENGIWYDALTTLAELRLSKPEDPTLAVEWMNLLQSVDLENLAKQPLIKCCQADAK</sequence>